<keyword evidence="14" id="KW-1185">Reference proteome</keyword>
<dbReference type="EMBL" id="PXYI01000005">
    <property type="protein sequence ID" value="PSJ38938.1"/>
    <property type="molecule type" value="Genomic_DNA"/>
</dbReference>
<evidence type="ECO:0000256" key="7">
    <source>
        <dbReference type="SAM" id="Phobius"/>
    </source>
</evidence>
<evidence type="ECO:0000256" key="6">
    <source>
        <dbReference type="PROSITE-ProRule" id="PRU00169"/>
    </source>
</evidence>
<evidence type="ECO:0000256" key="5">
    <source>
        <dbReference type="ARBA" id="ARBA00022777"/>
    </source>
</evidence>
<evidence type="ECO:0000259" key="11">
    <source>
        <dbReference type="PROSITE" id="PS50112"/>
    </source>
</evidence>
<dbReference type="InterPro" id="IPR001789">
    <property type="entry name" value="Sig_transdc_resp-reg_receiver"/>
</dbReference>
<dbReference type="InterPro" id="IPR035965">
    <property type="entry name" value="PAS-like_dom_sf"/>
</dbReference>
<feature type="domain" description="PAS" evidence="11">
    <location>
        <begin position="626"/>
        <end position="684"/>
    </location>
</feature>
<feature type="domain" description="PAC" evidence="12">
    <location>
        <begin position="418"/>
        <end position="470"/>
    </location>
</feature>
<dbReference type="GO" id="GO:0000155">
    <property type="term" value="F:phosphorelay sensor kinase activity"/>
    <property type="evidence" value="ECO:0007669"/>
    <property type="project" value="InterPro"/>
</dbReference>
<dbReference type="InterPro" id="IPR000014">
    <property type="entry name" value="PAS"/>
</dbReference>
<comment type="caution">
    <text evidence="13">The sequence shown here is derived from an EMBL/GenBank/DDBJ whole genome shotgun (WGS) entry which is preliminary data.</text>
</comment>
<dbReference type="SMART" id="SM00086">
    <property type="entry name" value="PAC"/>
    <property type="match status" value="3"/>
</dbReference>
<evidence type="ECO:0000256" key="1">
    <source>
        <dbReference type="ARBA" id="ARBA00000085"/>
    </source>
</evidence>
<dbReference type="OrthoDB" id="9796100at2"/>
<dbReference type="InterPro" id="IPR003594">
    <property type="entry name" value="HATPase_dom"/>
</dbReference>
<gene>
    <name evidence="13" type="ORF">C7I55_16620</name>
</gene>
<dbReference type="InterPro" id="IPR000700">
    <property type="entry name" value="PAS-assoc_C"/>
</dbReference>
<dbReference type="InterPro" id="IPR001610">
    <property type="entry name" value="PAC"/>
</dbReference>
<keyword evidence="7" id="KW-0812">Transmembrane</keyword>
<dbReference type="InterPro" id="IPR052162">
    <property type="entry name" value="Sensor_kinase/Photoreceptor"/>
</dbReference>
<evidence type="ECO:0000256" key="4">
    <source>
        <dbReference type="ARBA" id="ARBA00022679"/>
    </source>
</evidence>
<dbReference type="PRINTS" id="PR00344">
    <property type="entry name" value="BCTRLSENSOR"/>
</dbReference>
<dbReference type="Pfam" id="PF02518">
    <property type="entry name" value="HATPase_c"/>
    <property type="match status" value="1"/>
</dbReference>
<comment type="catalytic activity">
    <reaction evidence="1">
        <text>ATP + protein L-histidine = ADP + protein N-phospho-L-histidine.</text>
        <dbReference type="EC" id="2.7.13.3"/>
    </reaction>
</comment>
<feature type="signal peptide" evidence="8">
    <location>
        <begin position="1"/>
        <end position="21"/>
    </location>
</feature>
<keyword evidence="5" id="KW-0418">Kinase</keyword>
<dbReference type="SUPFAM" id="SSF55874">
    <property type="entry name" value="ATPase domain of HSP90 chaperone/DNA topoisomerase II/histidine kinase"/>
    <property type="match status" value="1"/>
</dbReference>
<keyword evidence="7" id="KW-0472">Membrane</keyword>
<dbReference type="CDD" id="cd00130">
    <property type="entry name" value="PAS"/>
    <property type="match status" value="3"/>
</dbReference>
<reference evidence="13 14" key="1">
    <citation type="submission" date="2018-03" db="EMBL/GenBank/DDBJ databases">
        <title>The draft genome of Sphingosinicella sp. GL-C-18.</title>
        <authorList>
            <person name="Liu L."/>
            <person name="Li L."/>
            <person name="Liang L."/>
            <person name="Zhang X."/>
            <person name="Wang T."/>
        </authorList>
    </citation>
    <scope>NUCLEOTIDE SEQUENCE [LARGE SCALE GENOMIC DNA]</scope>
    <source>
        <strain evidence="13 14">GL-C-18</strain>
    </source>
</reference>
<dbReference type="PROSITE" id="PS50109">
    <property type="entry name" value="HIS_KIN"/>
    <property type="match status" value="1"/>
</dbReference>
<dbReference type="Pfam" id="PF00072">
    <property type="entry name" value="Response_reg"/>
    <property type="match status" value="1"/>
</dbReference>
<feature type="modified residue" description="4-aspartylphosphate" evidence="6">
    <location>
        <position position="1045"/>
    </location>
</feature>
<dbReference type="PROSITE" id="PS50113">
    <property type="entry name" value="PAC"/>
    <property type="match status" value="2"/>
</dbReference>
<dbReference type="InterPro" id="IPR005467">
    <property type="entry name" value="His_kinase_dom"/>
</dbReference>
<dbReference type="SMART" id="SM00091">
    <property type="entry name" value="PAS"/>
    <property type="match status" value="3"/>
</dbReference>
<dbReference type="PROSITE" id="PS50110">
    <property type="entry name" value="RESPONSE_REGULATORY"/>
    <property type="match status" value="1"/>
</dbReference>
<evidence type="ECO:0000313" key="13">
    <source>
        <dbReference type="EMBL" id="PSJ38938.1"/>
    </source>
</evidence>
<dbReference type="NCBIfam" id="TIGR00229">
    <property type="entry name" value="sensory_box"/>
    <property type="match status" value="3"/>
</dbReference>
<dbReference type="SUPFAM" id="SSF52172">
    <property type="entry name" value="CheY-like"/>
    <property type="match status" value="1"/>
</dbReference>
<dbReference type="SMART" id="SM00388">
    <property type="entry name" value="HisKA"/>
    <property type="match status" value="1"/>
</dbReference>
<dbReference type="PANTHER" id="PTHR43304:SF1">
    <property type="entry name" value="PAC DOMAIN-CONTAINING PROTEIN"/>
    <property type="match status" value="1"/>
</dbReference>
<dbReference type="AlphaFoldDB" id="A0A2P7QLT6"/>
<dbReference type="Gene3D" id="1.10.287.130">
    <property type="match status" value="1"/>
</dbReference>
<dbReference type="CDD" id="cd18774">
    <property type="entry name" value="PDC2_HK_sensor"/>
    <property type="match status" value="1"/>
</dbReference>
<dbReference type="CDD" id="cd00082">
    <property type="entry name" value="HisKA"/>
    <property type="match status" value="1"/>
</dbReference>
<evidence type="ECO:0000256" key="2">
    <source>
        <dbReference type="ARBA" id="ARBA00012438"/>
    </source>
</evidence>
<sequence length="1113" mass="120814">MKSLRQYLVSVAMFLALLVCAAAAALLYQTDRFGRAQAERQLLDTTRALSLAVDGELKRYEATLFALSKSDSIARDDWRAFDAQARALIGDRNAWIVVGDRSGRQFVNTRLPLGTPLPQGGPAPAIWSGLEYGRSRICDLVRGRLEPNLICVDVPYLRNGRVLYHVSAMLRPEQLRSVIGPQRVAAGTYNSVLDRRGIVIWRNVEPEKYVGTPGTRNLVEAMRTRSEGVLESKSLNGVPTLAAFSRSPMSGWTFVVGVPRSTIGAGTARALAYGSLTALALLLLAGAFGIYAARRISGAVGTLSDAAGRIRSGHAPGFRASGILEIDEVGVALEDAIEARALSDERFALAQDIGGIGSFDWDVPNDEGHVSESYKSMHGLSAHSGPLKLAQVLAVVHPDDLSAYQHRLELARRSDGASTSEYRVVHPDTSVRWISAKGRALHDDRGRYARAVGIVRDVTAEREADRALRESQERLAIATEAAEVGVWDLDPASGALLLMPRARSILGLDPRASYTTEAMLARVHPDDRERIAGRLRDAMDPALRDTRPFEFRVQHSSGELRWVRAHGRATFEGKAGSERAVRYTGANLDITDRVRAEENLVRLSEVLQERVEERTAERDRLWALSPDPFVISDDRGIWLAASPAWTALLGWPEEELVGRTSEWMEHPDDRAATKDLRQRLSEGGDVTEFVNRFRTRDGSYRWLQWTAVAEPGRIYSIARDVTAERERAEALRKAEDALRQSQKMESIGQITGGLAHDFNNLLSPILGTLDLLQKRGLPDPRAERLVGGALEAAERARILVQRLLAFARRQPLQPGAVDVAVLVHGLRSLLESTIGPQIALRIEAEHDVPAALADPNQLELALLNLAVNARDAMPDGGQFEVRISHETFTAESGGAAGNVVISVTDTGAGMPQSILERAIEPFFSTKGSGRGTGLGLSMVHGLVAQLGGTMDIDSEVGRGTVIRLSLPVAPLRAAEPADPGTNERGVDPDAAPEGLALLVDDEALVRSNIAAMLADLGYAVIEAASADEARQILDHRSGVDILITDHLMPITTGTELARSVADIFPDMPILIVSGYSDVADIAPDLPRLAKPFRQSELARAVAVARQRKAPGNA</sequence>
<dbReference type="InterPro" id="IPR036097">
    <property type="entry name" value="HisK_dim/P_sf"/>
</dbReference>
<dbReference type="Gene3D" id="3.30.565.10">
    <property type="entry name" value="Histidine kinase-like ATPase, C-terminal domain"/>
    <property type="match status" value="1"/>
</dbReference>
<evidence type="ECO:0000256" key="8">
    <source>
        <dbReference type="SAM" id="SignalP"/>
    </source>
</evidence>
<dbReference type="Gene3D" id="3.40.50.2300">
    <property type="match status" value="1"/>
</dbReference>
<feature type="domain" description="Response regulatory" evidence="10">
    <location>
        <begin position="995"/>
        <end position="1105"/>
    </location>
</feature>
<dbReference type="EC" id="2.7.13.3" evidence="2"/>
<keyword evidence="4" id="KW-0808">Transferase</keyword>
<evidence type="ECO:0000259" key="9">
    <source>
        <dbReference type="PROSITE" id="PS50109"/>
    </source>
</evidence>
<dbReference type="Pfam" id="PF00512">
    <property type="entry name" value="HisKA"/>
    <property type="match status" value="1"/>
</dbReference>
<dbReference type="Pfam" id="PF08447">
    <property type="entry name" value="PAS_3"/>
    <property type="match status" value="3"/>
</dbReference>
<protein>
    <recommendedName>
        <fullName evidence="2">histidine kinase</fullName>
        <ecNumber evidence="2">2.7.13.3</ecNumber>
    </recommendedName>
</protein>
<feature type="domain" description="Histidine kinase" evidence="9">
    <location>
        <begin position="753"/>
        <end position="970"/>
    </location>
</feature>
<feature type="domain" description="PAC" evidence="12">
    <location>
        <begin position="547"/>
        <end position="602"/>
    </location>
</feature>
<dbReference type="InterPro" id="IPR004358">
    <property type="entry name" value="Sig_transdc_His_kin-like_C"/>
</dbReference>
<keyword evidence="3 6" id="KW-0597">Phosphoprotein</keyword>
<dbReference type="Proteomes" id="UP000241167">
    <property type="component" value="Unassembled WGS sequence"/>
</dbReference>
<dbReference type="Gene3D" id="3.30.450.20">
    <property type="entry name" value="PAS domain"/>
    <property type="match status" value="4"/>
</dbReference>
<feature type="transmembrane region" description="Helical" evidence="7">
    <location>
        <begin position="270"/>
        <end position="293"/>
    </location>
</feature>
<dbReference type="SUPFAM" id="SSF47384">
    <property type="entry name" value="Homodimeric domain of signal transducing histidine kinase"/>
    <property type="match status" value="1"/>
</dbReference>
<evidence type="ECO:0000256" key="3">
    <source>
        <dbReference type="ARBA" id="ARBA00022553"/>
    </source>
</evidence>
<accession>A0A2P7QLT6</accession>
<name>A0A2P7QLT6_9SPHN</name>
<keyword evidence="7" id="KW-1133">Transmembrane helix</keyword>
<dbReference type="SUPFAM" id="SSF55785">
    <property type="entry name" value="PYP-like sensor domain (PAS domain)"/>
    <property type="match status" value="3"/>
</dbReference>
<dbReference type="Gene3D" id="2.10.70.100">
    <property type="match status" value="2"/>
</dbReference>
<organism evidence="13 14">
    <name type="scientific">Allosphingosinicella deserti</name>
    <dbReference type="NCBI Taxonomy" id="2116704"/>
    <lineage>
        <taxon>Bacteria</taxon>
        <taxon>Pseudomonadati</taxon>
        <taxon>Pseudomonadota</taxon>
        <taxon>Alphaproteobacteria</taxon>
        <taxon>Sphingomonadales</taxon>
        <taxon>Sphingomonadaceae</taxon>
        <taxon>Allosphingosinicella</taxon>
    </lineage>
</organism>
<evidence type="ECO:0000259" key="10">
    <source>
        <dbReference type="PROSITE" id="PS50110"/>
    </source>
</evidence>
<feature type="domain" description="PAS" evidence="11">
    <location>
        <begin position="471"/>
        <end position="542"/>
    </location>
</feature>
<keyword evidence="8" id="KW-0732">Signal</keyword>
<dbReference type="InterPro" id="IPR036890">
    <property type="entry name" value="HATPase_C_sf"/>
</dbReference>
<proteinExistence type="predicted"/>
<evidence type="ECO:0000259" key="12">
    <source>
        <dbReference type="PROSITE" id="PS50113"/>
    </source>
</evidence>
<feature type="chain" id="PRO_5015168982" description="histidine kinase" evidence="8">
    <location>
        <begin position="22"/>
        <end position="1113"/>
    </location>
</feature>
<dbReference type="PANTHER" id="PTHR43304">
    <property type="entry name" value="PHYTOCHROME-LIKE PROTEIN CPH1"/>
    <property type="match status" value="1"/>
</dbReference>
<dbReference type="RefSeq" id="WP_106514133.1">
    <property type="nucleotide sequence ID" value="NZ_PXYI01000005.1"/>
</dbReference>
<evidence type="ECO:0000313" key="14">
    <source>
        <dbReference type="Proteomes" id="UP000241167"/>
    </source>
</evidence>
<dbReference type="InterPro" id="IPR011006">
    <property type="entry name" value="CheY-like_superfamily"/>
</dbReference>
<dbReference type="PROSITE" id="PS50112">
    <property type="entry name" value="PAS"/>
    <property type="match status" value="2"/>
</dbReference>
<dbReference type="SMART" id="SM00387">
    <property type="entry name" value="HATPase_c"/>
    <property type="match status" value="1"/>
</dbReference>
<dbReference type="SMART" id="SM00448">
    <property type="entry name" value="REC"/>
    <property type="match status" value="1"/>
</dbReference>
<dbReference type="InterPro" id="IPR003661">
    <property type="entry name" value="HisK_dim/P_dom"/>
</dbReference>
<dbReference type="InterPro" id="IPR013655">
    <property type="entry name" value="PAS_fold_3"/>
</dbReference>